<dbReference type="SUPFAM" id="SSF52540">
    <property type="entry name" value="P-loop containing nucleoside triphosphate hydrolases"/>
    <property type="match status" value="1"/>
</dbReference>
<dbReference type="InterPro" id="IPR042197">
    <property type="entry name" value="Apaf_helical"/>
</dbReference>
<keyword evidence="3" id="KW-0611">Plant defense</keyword>
<keyword evidence="6" id="KW-1185">Reference proteome</keyword>
<dbReference type="InterPro" id="IPR032675">
    <property type="entry name" value="LRR_dom_sf"/>
</dbReference>
<dbReference type="InterPro" id="IPR044974">
    <property type="entry name" value="Disease_R_plants"/>
</dbReference>
<dbReference type="Pfam" id="PF23286">
    <property type="entry name" value="LRR_13"/>
    <property type="match status" value="1"/>
</dbReference>
<dbReference type="Gene3D" id="1.10.8.430">
    <property type="entry name" value="Helical domain of apoptotic protease-activating factors"/>
    <property type="match status" value="1"/>
</dbReference>
<reference evidence="5 6" key="1">
    <citation type="journal article" date="2023" name="Plants (Basel)">
        <title>Bridging the Gap: Combining Genomics and Transcriptomics Approaches to Understand Stylosanthes scabra, an Orphan Legume from the Brazilian Caatinga.</title>
        <authorList>
            <person name="Ferreira-Neto J.R.C."/>
            <person name="da Silva M.D."/>
            <person name="Binneck E."/>
            <person name="de Melo N.F."/>
            <person name="da Silva R.H."/>
            <person name="de Melo A.L.T.M."/>
            <person name="Pandolfi V."/>
            <person name="Bustamante F.O."/>
            <person name="Brasileiro-Vidal A.C."/>
            <person name="Benko-Iseppon A.M."/>
        </authorList>
    </citation>
    <scope>NUCLEOTIDE SEQUENCE [LARGE SCALE GENOMIC DNA]</scope>
    <source>
        <tissue evidence="5">Leaves</tissue>
    </source>
</reference>
<dbReference type="Gene3D" id="3.80.10.10">
    <property type="entry name" value="Ribonuclease Inhibitor"/>
    <property type="match status" value="2"/>
</dbReference>
<feature type="domain" description="TIR" evidence="4">
    <location>
        <begin position="3"/>
        <end position="183"/>
    </location>
</feature>
<dbReference type="SMART" id="SM00255">
    <property type="entry name" value="TIR"/>
    <property type="match status" value="1"/>
</dbReference>
<dbReference type="InterPro" id="IPR058192">
    <property type="entry name" value="WHD_ROQ1-like"/>
</dbReference>
<proteinExistence type="predicted"/>
<evidence type="ECO:0000256" key="2">
    <source>
        <dbReference type="ARBA" id="ARBA00022737"/>
    </source>
</evidence>
<name>A0ABU6UC95_9FABA</name>
<accession>A0ABU6UC95</accession>
<dbReference type="Gene3D" id="3.40.50.300">
    <property type="entry name" value="P-loop containing nucleotide triphosphate hydrolases"/>
    <property type="match status" value="1"/>
</dbReference>
<dbReference type="InterPro" id="IPR036390">
    <property type="entry name" value="WH_DNA-bd_sf"/>
</dbReference>
<dbReference type="Pfam" id="PF01582">
    <property type="entry name" value="TIR"/>
    <property type="match status" value="1"/>
</dbReference>
<dbReference type="PRINTS" id="PR00364">
    <property type="entry name" value="DISEASERSIST"/>
</dbReference>
<organism evidence="5 6">
    <name type="scientific">Stylosanthes scabra</name>
    <dbReference type="NCBI Taxonomy" id="79078"/>
    <lineage>
        <taxon>Eukaryota</taxon>
        <taxon>Viridiplantae</taxon>
        <taxon>Streptophyta</taxon>
        <taxon>Embryophyta</taxon>
        <taxon>Tracheophyta</taxon>
        <taxon>Spermatophyta</taxon>
        <taxon>Magnoliopsida</taxon>
        <taxon>eudicotyledons</taxon>
        <taxon>Gunneridae</taxon>
        <taxon>Pentapetalae</taxon>
        <taxon>rosids</taxon>
        <taxon>fabids</taxon>
        <taxon>Fabales</taxon>
        <taxon>Fabaceae</taxon>
        <taxon>Papilionoideae</taxon>
        <taxon>50 kb inversion clade</taxon>
        <taxon>dalbergioids sensu lato</taxon>
        <taxon>Dalbergieae</taxon>
        <taxon>Pterocarpus clade</taxon>
        <taxon>Stylosanthes</taxon>
    </lineage>
</organism>
<dbReference type="EMBL" id="JASCZI010120989">
    <property type="protein sequence ID" value="MED6158634.1"/>
    <property type="molecule type" value="Genomic_DNA"/>
</dbReference>
<dbReference type="Gene3D" id="3.40.50.10140">
    <property type="entry name" value="Toll/interleukin-1 receptor homology (TIR) domain"/>
    <property type="match status" value="1"/>
</dbReference>
<dbReference type="PANTHER" id="PTHR11017">
    <property type="entry name" value="LEUCINE-RICH REPEAT-CONTAINING PROTEIN"/>
    <property type="match status" value="1"/>
</dbReference>
<dbReference type="PROSITE" id="PS50104">
    <property type="entry name" value="TIR"/>
    <property type="match status" value="1"/>
</dbReference>
<sequence>MANHNEIFLSFRGGTRYQFTDHLYGALRRNGIDTFRDNDRLNTGDKLDSVLMEAIENCKMAIAVLCEDYASSTWCLKELAKIIECHEKHGKQVLAIIYRVEPSDVWNQKGSYEIALAKHETREDPEDVKAWRLALSKLQKWFEIEEFSKAGDEQKLTRWVHCTEHMNEPEFIKNIVRDIAGRLPLPEPIDYEVGLDTLCEEVKSLLDIESHDNVRLLGIYGAGGIGKTKLARFLFDRINMQFEASCFLGKVKEKSETLEGLENLQKTLLDDMGEETISQLGSEFKGGNEIKRRLRHKRVLLVLDDVNSIPQLESLAGGHDWFGSGSRIIITTRDTDVVEKHVMGDVVKNNYEVKVLNDDDSLELFSLHAFRIKEPARGFENVSRRAIRCAKGFPLALEVIGSNLGGITSVGGWEEELDKYSIDPSIQEVLERSYHSLYELDQKTFLDIASFFKGEKWEYVKRVLKACDFYPVVRLFISKCLITLNQNGCLDMHDLVQDMGKEIVMKEPSTNRSDRSRLWSHKEILQVLKDGTGSSSIEGIMLHPSTLEEVNYEINNAFDEMKNLRILIVRNTKFSTGPSHLPNSLRLLEWKGYPSESFPLDFHPQRIVDLKLPHSALKLERSFQVFEDLTFINLSQCQFITQVPNMSGAKSLRVLTLDKCNNLEGFDGSIGFMPKLVYLSASQCTKLKSFVPEMYLPSLEVLSFYFCKSLQSFPEIKQEMDKLLKINLVNSAIEEFPDSVGNLTGLEHIDISNSKRLRCLPSSFFKLPKLFTLTIEGCSVLGKSFQRFKGHSSPNIRRLNFSDANLSDEDFHPIFQVLQNLEDINVSHNDFTSFPNSIKESLHLKSIDVSYCKSLEVIPELPSSVQKLDARYCLSLSSKSSTMLLSKILQETQRIEVVMPKLKTHNLFDYHGKKDNPLFWARRKFPVIALALTFGKATGKDIDKTLMESLEYWPQGDSLKSYTVGLNLFIGGQQIFRKKSKYFNVGEDHVLICDLRALFNDEEWHDLDAYLGDDWKPIHVVCESTLTLNHWGVHVHKGETNMDDISFKHHHPNLKLVPERSPEEFQQRIRQVVDNLHPTETFGNKYLSLAGLEENPCFSKALVRSHMMAKANEASSSSNYGASLRKDSEESNWDVLKLLELIKECLPKDIASSHDAQSLIKFAEELFDARAQFTMEKGCNTLKLGLPIVLEKHHKFSPPTYRYLGRLDLKDADDPLFKAVIRRALQQRWKTENLIKGSMYKTLVPVVLLNLKRQRPSLWDQLSQMEQFENDPVLEELLRTIEKDAMECDKSYGDLKAYITYINAREMVSEEYLLEAAQMRAYENMEDGVLSEWGKAELELLDKAKSSMGGSISGASTKMTSYGTIRLAQEDQDPHDKLWWRRIARYFYFILNGLSCLCI</sequence>
<dbReference type="SUPFAM" id="SSF46785">
    <property type="entry name" value="Winged helix' DNA-binding domain"/>
    <property type="match status" value="1"/>
</dbReference>
<dbReference type="InterPro" id="IPR027417">
    <property type="entry name" value="P-loop_NTPase"/>
</dbReference>
<dbReference type="InterPro" id="IPR058546">
    <property type="entry name" value="RPS4B/Roq1-like_LRR"/>
</dbReference>
<keyword evidence="2" id="KW-0677">Repeat</keyword>
<evidence type="ECO:0000256" key="1">
    <source>
        <dbReference type="ARBA" id="ARBA00022614"/>
    </source>
</evidence>
<dbReference type="SUPFAM" id="SSF52200">
    <property type="entry name" value="Toll/Interleukin receptor TIR domain"/>
    <property type="match status" value="1"/>
</dbReference>
<dbReference type="InterPro" id="IPR000157">
    <property type="entry name" value="TIR_dom"/>
</dbReference>
<dbReference type="PANTHER" id="PTHR11017:SF252">
    <property type="entry name" value="RESISTANCE PROTEIN (TIR-NBS-LRR CLASS), PUTATIVE-RELATED"/>
    <property type="match status" value="1"/>
</dbReference>
<dbReference type="Proteomes" id="UP001341840">
    <property type="component" value="Unassembled WGS sequence"/>
</dbReference>
<evidence type="ECO:0000313" key="5">
    <source>
        <dbReference type="EMBL" id="MED6158634.1"/>
    </source>
</evidence>
<comment type="caution">
    <text evidence="5">The sequence shown here is derived from an EMBL/GenBank/DDBJ whole genome shotgun (WGS) entry which is preliminary data.</text>
</comment>
<evidence type="ECO:0000313" key="6">
    <source>
        <dbReference type="Proteomes" id="UP001341840"/>
    </source>
</evidence>
<dbReference type="Pfam" id="PF23282">
    <property type="entry name" value="WHD_ROQ1"/>
    <property type="match status" value="1"/>
</dbReference>
<evidence type="ECO:0000256" key="3">
    <source>
        <dbReference type="ARBA" id="ARBA00022821"/>
    </source>
</evidence>
<gene>
    <name evidence="5" type="ORF">PIB30_034469</name>
</gene>
<dbReference type="SUPFAM" id="SSF52058">
    <property type="entry name" value="L domain-like"/>
    <property type="match status" value="1"/>
</dbReference>
<dbReference type="InterPro" id="IPR002182">
    <property type="entry name" value="NB-ARC"/>
</dbReference>
<keyword evidence="1" id="KW-0433">Leucine-rich repeat</keyword>
<dbReference type="Pfam" id="PF00931">
    <property type="entry name" value="NB-ARC"/>
    <property type="match status" value="1"/>
</dbReference>
<dbReference type="InterPro" id="IPR035897">
    <property type="entry name" value="Toll_tir_struct_dom_sf"/>
</dbReference>
<evidence type="ECO:0000259" key="4">
    <source>
        <dbReference type="PROSITE" id="PS50104"/>
    </source>
</evidence>
<protein>
    <recommendedName>
        <fullName evidence="4">TIR domain-containing protein</fullName>
    </recommendedName>
</protein>